<gene>
    <name evidence="1" type="ORF">K488DRAFT_43522</name>
</gene>
<organism evidence="1 2">
    <name type="scientific">Vararia minispora EC-137</name>
    <dbReference type="NCBI Taxonomy" id="1314806"/>
    <lineage>
        <taxon>Eukaryota</taxon>
        <taxon>Fungi</taxon>
        <taxon>Dikarya</taxon>
        <taxon>Basidiomycota</taxon>
        <taxon>Agaricomycotina</taxon>
        <taxon>Agaricomycetes</taxon>
        <taxon>Russulales</taxon>
        <taxon>Lachnocladiaceae</taxon>
        <taxon>Vararia</taxon>
    </lineage>
</organism>
<dbReference type="EMBL" id="MU273486">
    <property type="protein sequence ID" value="KAI0035354.1"/>
    <property type="molecule type" value="Genomic_DNA"/>
</dbReference>
<proteinExistence type="predicted"/>
<sequence length="585" mass="62695">MASTSASPAQAGSTATLGLGTEERREDECKTDTGAVEEKQKPGRSTLMSICIVGACTSSMIVNTASANPALALPSIAADLGVVQSDLQWVLNAYAISSACFLLLSGRLADLYGRKTVWLVGYFILIVFGIGCGFAQSGPTLYALRGIQGLGGAAVVPASLGILAHAFPPSQARSIAFATFSAGAPLGGAVGFMLGAVVIQLSNPKWRSVFWVISGIAAAGMIVGLWAIDKDEPSSENDRRVDWLGALLVTAGLVFIVFVLSDSPTAPNGWATGYIIGIFVAGWILLILFACWEYFLERRLDDPTKPRTLWTAPPLMRLTMWTRARGRFALMQIIACVNWSAFTCWLVWVQLYYQDFIGLTPILTMVRVLPITFVGIAANVVIALIIGRVDVQYIVTTGTVLTGVAVLLFAIIDPSVTYWAYGFPSAMIIVLGADFVFASGTLFIAKITPHHEQSVAGAVFQAMTLIGTAIGLSISTIVYNGVLSSGSRAEGVILNGEQNNAPRDVQLRAYHDAMWTGFAFSMFCALLSLFLRGVGIVGHRPQEIEDTEARKATLEESSSENDERDISDVDGHRTEKIVEQVEVKA</sequence>
<evidence type="ECO:0000313" key="2">
    <source>
        <dbReference type="Proteomes" id="UP000814128"/>
    </source>
</evidence>
<reference evidence="1" key="2">
    <citation type="journal article" date="2022" name="New Phytol.">
        <title>Evolutionary transition to the ectomycorrhizal habit in the genomes of a hyperdiverse lineage of mushroom-forming fungi.</title>
        <authorList>
            <person name="Looney B."/>
            <person name="Miyauchi S."/>
            <person name="Morin E."/>
            <person name="Drula E."/>
            <person name="Courty P.E."/>
            <person name="Kohler A."/>
            <person name="Kuo A."/>
            <person name="LaButti K."/>
            <person name="Pangilinan J."/>
            <person name="Lipzen A."/>
            <person name="Riley R."/>
            <person name="Andreopoulos W."/>
            <person name="He G."/>
            <person name="Johnson J."/>
            <person name="Nolan M."/>
            <person name="Tritt A."/>
            <person name="Barry K.W."/>
            <person name="Grigoriev I.V."/>
            <person name="Nagy L.G."/>
            <person name="Hibbett D."/>
            <person name="Henrissat B."/>
            <person name="Matheny P.B."/>
            <person name="Labbe J."/>
            <person name="Martin F.M."/>
        </authorList>
    </citation>
    <scope>NUCLEOTIDE SEQUENCE</scope>
    <source>
        <strain evidence="1">EC-137</strain>
    </source>
</reference>
<protein>
    <submittedName>
        <fullName evidence="1">Efflux transporter</fullName>
    </submittedName>
</protein>
<reference evidence="1" key="1">
    <citation type="submission" date="2021-02" db="EMBL/GenBank/DDBJ databases">
        <authorList>
            <consortium name="DOE Joint Genome Institute"/>
            <person name="Ahrendt S."/>
            <person name="Looney B.P."/>
            <person name="Miyauchi S."/>
            <person name="Morin E."/>
            <person name="Drula E."/>
            <person name="Courty P.E."/>
            <person name="Chicoki N."/>
            <person name="Fauchery L."/>
            <person name="Kohler A."/>
            <person name="Kuo A."/>
            <person name="Labutti K."/>
            <person name="Pangilinan J."/>
            <person name="Lipzen A."/>
            <person name="Riley R."/>
            <person name="Andreopoulos W."/>
            <person name="He G."/>
            <person name="Johnson J."/>
            <person name="Barry K.W."/>
            <person name="Grigoriev I.V."/>
            <person name="Nagy L."/>
            <person name="Hibbett D."/>
            <person name="Henrissat B."/>
            <person name="Matheny P.B."/>
            <person name="Labbe J."/>
            <person name="Martin F."/>
        </authorList>
    </citation>
    <scope>NUCLEOTIDE SEQUENCE</scope>
    <source>
        <strain evidence="1">EC-137</strain>
    </source>
</reference>
<comment type="caution">
    <text evidence="1">The sequence shown here is derived from an EMBL/GenBank/DDBJ whole genome shotgun (WGS) entry which is preliminary data.</text>
</comment>
<name>A0ACB8QU60_9AGAM</name>
<accession>A0ACB8QU60</accession>
<keyword evidence="2" id="KW-1185">Reference proteome</keyword>
<evidence type="ECO:0000313" key="1">
    <source>
        <dbReference type="EMBL" id="KAI0035354.1"/>
    </source>
</evidence>
<dbReference type="Proteomes" id="UP000814128">
    <property type="component" value="Unassembled WGS sequence"/>
</dbReference>